<proteinExistence type="predicted"/>
<dbReference type="InterPro" id="IPR029026">
    <property type="entry name" value="tRNA_m1G_MTases_N"/>
</dbReference>
<dbReference type="RefSeq" id="WP_148623733.1">
    <property type="nucleotide sequence ID" value="NZ_SDGZ01000026.1"/>
</dbReference>
<keyword evidence="5" id="KW-1185">Reference proteome</keyword>
<dbReference type="SUPFAM" id="SSF75217">
    <property type="entry name" value="alpha/beta knot"/>
    <property type="match status" value="1"/>
</dbReference>
<evidence type="ECO:0000256" key="2">
    <source>
        <dbReference type="ARBA" id="ARBA00022679"/>
    </source>
</evidence>
<dbReference type="Pfam" id="PF00588">
    <property type="entry name" value="SpoU_methylase"/>
    <property type="match status" value="1"/>
</dbReference>
<dbReference type="GO" id="GO:0008173">
    <property type="term" value="F:RNA methyltransferase activity"/>
    <property type="evidence" value="ECO:0007669"/>
    <property type="project" value="InterPro"/>
</dbReference>
<feature type="domain" description="tRNA/rRNA methyltransferase SpoU type" evidence="3">
    <location>
        <begin position="38"/>
        <end position="189"/>
    </location>
</feature>
<evidence type="ECO:0000259" key="3">
    <source>
        <dbReference type="Pfam" id="PF00588"/>
    </source>
</evidence>
<evidence type="ECO:0000313" key="5">
    <source>
        <dbReference type="Proteomes" id="UP000371977"/>
    </source>
</evidence>
<dbReference type="GO" id="GO:0006396">
    <property type="term" value="P:RNA processing"/>
    <property type="evidence" value="ECO:0007669"/>
    <property type="project" value="InterPro"/>
</dbReference>
<comment type="caution">
    <text evidence="4">The sequence shown here is derived from an EMBL/GenBank/DDBJ whole genome shotgun (WGS) entry which is preliminary data.</text>
</comment>
<reference evidence="4 5" key="1">
    <citation type="submission" date="2019-01" db="EMBL/GenBank/DDBJ databases">
        <title>Weissella sp. nov., a novel lactic acid bacterium isolated from animal feces.</title>
        <authorList>
            <person name="Wang L.-T."/>
        </authorList>
    </citation>
    <scope>NUCLEOTIDE SEQUENCE [LARGE SCALE GENOMIC DNA]</scope>
    <source>
        <strain evidence="4 5">8H-2</strain>
    </source>
</reference>
<dbReference type="GO" id="GO:0003723">
    <property type="term" value="F:RNA binding"/>
    <property type="evidence" value="ECO:0007669"/>
    <property type="project" value="InterPro"/>
</dbReference>
<dbReference type="GO" id="GO:0032259">
    <property type="term" value="P:methylation"/>
    <property type="evidence" value="ECO:0007669"/>
    <property type="project" value="UniProtKB-KW"/>
</dbReference>
<dbReference type="InterPro" id="IPR004441">
    <property type="entry name" value="rRNA_MeTrfase_TrmH"/>
</dbReference>
<dbReference type="PANTHER" id="PTHR46429">
    <property type="entry name" value="23S RRNA (GUANOSINE-2'-O-)-METHYLTRANSFERASE RLMB"/>
    <property type="match status" value="1"/>
</dbReference>
<dbReference type="Proteomes" id="UP000371977">
    <property type="component" value="Unassembled WGS sequence"/>
</dbReference>
<name>A0A6C2C282_9LACO</name>
<dbReference type="AlphaFoldDB" id="A0A6C2C282"/>
<protein>
    <submittedName>
        <fullName evidence="4">TrmH family RNA methyltransferase</fullName>
    </submittedName>
</protein>
<dbReference type="OrthoDB" id="2145442at2"/>
<dbReference type="PANTHER" id="PTHR46429:SF1">
    <property type="entry name" value="23S RRNA (GUANOSINE-2'-O-)-METHYLTRANSFERASE RLMB"/>
    <property type="match status" value="1"/>
</dbReference>
<keyword evidence="1 4" id="KW-0489">Methyltransferase</keyword>
<dbReference type="EMBL" id="SDGZ01000026">
    <property type="protein sequence ID" value="TYC47917.1"/>
    <property type="molecule type" value="Genomic_DNA"/>
</dbReference>
<evidence type="ECO:0000313" key="4">
    <source>
        <dbReference type="EMBL" id="TYC47917.1"/>
    </source>
</evidence>
<dbReference type="InterPro" id="IPR029028">
    <property type="entry name" value="Alpha/beta_knot_MTases"/>
</dbReference>
<dbReference type="Gene3D" id="3.40.1280.10">
    <property type="match status" value="1"/>
</dbReference>
<organism evidence="4 5">
    <name type="scientific">Weissella muntiaci</name>
    <dbReference type="NCBI Taxonomy" id="2508881"/>
    <lineage>
        <taxon>Bacteria</taxon>
        <taxon>Bacillati</taxon>
        <taxon>Bacillota</taxon>
        <taxon>Bacilli</taxon>
        <taxon>Lactobacillales</taxon>
        <taxon>Lactobacillaceae</taxon>
        <taxon>Weissella</taxon>
    </lineage>
</organism>
<gene>
    <name evidence="4" type="ORF">ESZ50_10420</name>
</gene>
<dbReference type="InterPro" id="IPR001537">
    <property type="entry name" value="SpoU_MeTrfase"/>
</dbReference>
<sequence length="199" mass="22589">MADIDLSRSNDYRNVTDEFKSFENDEIRAALDGRRGKLVTILQNLSHDFNKGTAIRNTNAFSGRKVIFLNSENRTVVNSETGVKKYDTRGAVGAHHYEHIEHHVITDFQAVFDELHAEGYTIFAVDNIPEYNPENVFDVDFPEKSAFVFGEEQLGLADDIIKAADRMIYLPQSGSVRSLNVSVAHGIIMAFYTQQHRYK</sequence>
<evidence type="ECO:0000256" key="1">
    <source>
        <dbReference type="ARBA" id="ARBA00022603"/>
    </source>
</evidence>
<keyword evidence="2 4" id="KW-0808">Transferase</keyword>
<dbReference type="GO" id="GO:0005829">
    <property type="term" value="C:cytosol"/>
    <property type="evidence" value="ECO:0007669"/>
    <property type="project" value="TreeGrafter"/>
</dbReference>
<accession>A0A6C2C282</accession>